<organism evidence="2 3">
    <name type="scientific">Bradyrhizobium manausense</name>
    <dbReference type="NCBI Taxonomy" id="989370"/>
    <lineage>
        <taxon>Bacteria</taxon>
        <taxon>Pseudomonadati</taxon>
        <taxon>Pseudomonadota</taxon>
        <taxon>Alphaproteobacteria</taxon>
        <taxon>Hyphomicrobiales</taxon>
        <taxon>Nitrobacteraceae</taxon>
        <taxon>Bradyrhizobium</taxon>
    </lineage>
</organism>
<dbReference type="OrthoDB" id="9812462at2"/>
<dbReference type="AlphaFoldDB" id="A0A0R3CT12"/>
<dbReference type="InterPro" id="IPR013114">
    <property type="entry name" value="FabA_FabZ"/>
</dbReference>
<keyword evidence="3" id="KW-1185">Reference proteome</keyword>
<comment type="caution">
    <text evidence="2">The sequence shown here is derived from an EMBL/GenBank/DDBJ whole genome shotgun (WGS) entry which is preliminary data.</text>
</comment>
<dbReference type="EMBL" id="LJYG01000112">
    <property type="protein sequence ID" value="KRQ00880.1"/>
    <property type="molecule type" value="Genomic_DNA"/>
</dbReference>
<protein>
    <submittedName>
        <fullName evidence="2">3-hydroxyacyl-ACP dehydratase</fullName>
    </submittedName>
</protein>
<evidence type="ECO:0000313" key="3">
    <source>
        <dbReference type="Proteomes" id="UP000051936"/>
    </source>
</evidence>
<dbReference type="PANTHER" id="PTHR30272">
    <property type="entry name" value="3-HYDROXYACYL-[ACYL-CARRIER-PROTEIN] DEHYDRATASE"/>
    <property type="match status" value="1"/>
</dbReference>
<reference evidence="2 3" key="1">
    <citation type="submission" date="2015-09" db="EMBL/GenBank/DDBJ databases">
        <title>Draft Genome Sequence of Bradyrhizobium manausense Strain BR 3351T, a Novel Symbiotic Nitrogen-Fixing Alphaproteobacterium Isolated from Brazilian Amazon Rain Forest.</title>
        <authorList>
            <person name="De Araujo J.L."/>
            <person name="Zilli J.E."/>
        </authorList>
    </citation>
    <scope>NUCLEOTIDE SEQUENCE [LARGE SCALE GENOMIC DNA]</scope>
    <source>
        <strain evidence="2 3">BR3351</strain>
    </source>
</reference>
<proteinExistence type="predicted"/>
<dbReference type="InterPro" id="IPR029069">
    <property type="entry name" value="HotDog_dom_sf"/>
</dbReference>
<gene>
    <name evidence="2" type="ORF">AOQ71_38360</name>
</gene>
<keyword evidence="1" id="KW-0456">Lyase</keyword>
<dbReference type="CDD" id="cd01288">
    <property type="entry name" value="FabZ"/>
    <property type="match status" value="1"/>
</dbReference>
<dbReference type="RefSeq" id="WP_057758373.1">
    <property type="nucleotide sequence ID" value="NZ_LJYG01000112.1"/>
</dbReference>
<dbReference type="Proteomes" id="UP000051936">
    <property type="component" value="Unassembled WGS sequence"/>
</dbReference>
<dbReference type="STRING" id="989370.AOQ71_38360"/>
<dbReference type="Pfam" id="PF07977">
    <property type="entry name" value="FabA"/>
    <property type="match status" value="1"/>
</dbReference>
<name>A0A0R3CT12_9BRAD</name>
<dbReference type="Gene3D" id="3.10.129.10">
    <property type="entry name" value="Hotdog Thioesterase"/>
    <property type="match status" value="1"/>
</dbReference>
<evidence type="ECO:0000256" key="1">
    <source>
        <dbReference type="ARBA" id="ARBA00023239"/>
    </source>
</evidence>
<dbReference type="SUPFAM" id="SSF54637">
    <property type="entry name" value="Thioesterase/thiol ester dehydrase-isomerase"/>
    <property type="match status" value="1"/>
</dbReference>
<dbReference type="PANTHER" id="PTHR30272:SF1">
    <property type="entry name" value="3-HYDROXYACYL-[ACYL-CARRIER-PROTEIN] DEHYDRATASE"/>
    <property type="match status" value="1"/>
</dbReference>
<dbReference type="GO" id="GO:0016829">
    <property type="term" value="F:lyase activity"/>
    <property type="evidence" value="ECO:0007669"/>
    <property type="project" value="UniProtKB-KW"/>
</dbReference>
<accession>A0A0R3CT12</accession>
<sequence>MQLEYFHMIDRIVDLKVDEKTIVVEAQVPKESTVFEGHFPGYPLMPGVLLIESMAQASGFLLLGVLKFERMPILAAVKEAKVRGSVFPGDLMTLEASVAHEGSGYAMTEAKLRVGGKLRANSSLTFTLIPFPNPDMRGYMDAVATRVGFPQQAVSP</sequence>
<evidence type="ECO:0000313" key="2">
    <source>
        <dbReference type="EMBL" id="KRQ00880.1"/>
    </source>
</evidence>